<evidence type="ECO:0000313" key="2">
    <source>
        <dbReference type="EMBL" id="CDF39145.1"/>
    </source>
</evidence>
<sequence>MTRHSARFSRTASPSTMLPFPSVARSRVCGPSVRHPRITTVAAVLLLVACIYHTRGFRTATPPVVGRASVLPDALKQEELIADGEGGQRMDDTEREGAIAPLMQPDAPASEPVAVVRDVPTTAEEASAASENDIVRDVESHEDASPLIAPTEGETVDTAVEKDAAPVTAPIEGETVETAVEKDAAPVIAPVEGETVDTVVEKDAVDTSVSTGPDVVPTDDRMHEDTVVPAPALDTSDKVETEPSTVQPEGIETFEKVETEETVGNGPIETGAEGGAGGESEHIYAAEKLENEQSVGGEPLDAVEKVEENASAGDPAIDAADKQEHLNQDEAHGDTIESADRQQEAGDEDSATVAGTDSAAVIHEEEPHVENQVLAQIEKQAEEGVVPGETVPETEKQVEEGPSLDTAEREQNSAEGEGDGFTEDVGGGEGTLGEDHQE</sequence>
<feature type="region of interest" description="Disordered" evidence="1">
    <location>
        <begin position="233"/>
        <end position="278"/>
    </location>
</feature>
<evidence type="ECO:0000313" key="3">
    <source>
        <dbReference type="Proteomes" id="UP000012073"/>
    </source>
</evidence>
<feature type="compositionally biased region" description="Basic and acidic residues" evidence="1">
    <location>
        <begin position="334"/>
        <end position="344"/>
    </location>
</feature>
<name>R7QP31_CHOCR</name>
<keyword evidence="3" id="KW-1185">Reference proteome</keyword>
<dbReference type="Gramene" id="CDF39145">
    <property type="protein sequence ID" value="CDF39145"/>
    <property type="gene ID" value="CHC_T00000133001"/>
</dbReference>
<accession>R7QP31</accession>
<feature type="region of interest" description="Disordered" evidence="1">
    <location>
        <begin position="1"/>
        <end position="21"/>
    </location>
</feature>
<dbReference type="RefSeq" id="XP_005719056.1">
    <property type="nucleotide sequence ID" value="XM_005718999.1"/>
</dbReference>
<dbReference type="Proteomes" id="UP000012073">
    <property type="component" value="Unassembled WGS sequence"/>
</dbReference>
<evidence type="ECO:0000256" key="1">
    <source>
        <dbReference type="SAM" id="MobiDB-lite"/>
    </source>
</evidence>
<dbReference type="GeneID" id="17326782"/>
<gene>
    <name evidence="2" type="ORF">CHC_T00000133001</name>
</gene>
<organism evidence="2 3">
    <name type="scientific">Chondrus crispus</name>
    <name type="common">Carrageen Irish moss</name>
    <name type="synonym">Polymorpha crispa</name>
    <dbReference type="NCBI Taxonomy" id="2769"/>
    <lineage>
        <taxon>Eukaryota</taxon>
        <taxon>Rhodophyta</taxon>
        <taxon>Florideophyceae</taxon>
        <taxon>Rhodymeniophycidae</taxon>
        <taxon>Gigartinales</taxon>
        <taxon>Gigartinaceae</taxon>
        <taxon>Chondrus</taxon>
    </lineage>
</organism>
<dbReference type="KEGG" id="ccp:CHC_T00000133001"/>
<reference evidence="3" key="1">
    <citation type="journal article" date="2013" name="Proc. Natl. Acad. Sci. U.S.A.">
        <title>Genome structure and metabolic features in the red seaweed Chondrus crispus shed light on evolution of the Archaeplastida.</title>
        <authorList>
            <person name="Collen J."/>
            <person name="Porcel B."/>
            <person name="Carre W."/>
            <person name="Ball S.G."/>
            <person name="Chaparro C."/>
            <person name="Tonon T."/>
            <person name="Barbeyron T."/>
            <person name="Michel G."/>
            <person name="Noel B."/>
            <person name="Valentin K."/>
            <person name="Elias M."/>
            <person name="Artiguenave F."/>
            <person name="Arun A."/>
            <person name="Aury J.M."/>
            <person name="Barbosa-Neto J.F."/>
            <person name="Bothwell J.H."/>
            <person name="Bouget F.Y."/>
            <person name="Brillet L."/>
            <person name="Cabello-Hurtado F."/>
            <person name="Capella-Gutierrez S."/>
            <person name="Charrier B."/>
            <person name="Cladiere L."/>
            <person name="Cock J.M."/>
            <person name="Coelho S.M."/>
            <person name="Colleoni C."/>
            <person name="Czjzek M."/>
            <person name="Da Silva C."/>
            <person name="Delage L."/>
            <person name="Denoeud F."/>
            <person name="Deschamps P."/>
            <person name="Dittami S.M."/>
            <person name="Gabaldon T."/>
            <person name="Gachon C.M."/>
            <person name="Groisillier A."/>
            <person name="Herve C."/>
            <person name="Jabbari K."/>
            <person name="Katinka M."/>
            <person name="Kloareg B."/>
            <person name="Kowalczyk N."/>
            <person name="Labadie K."/>
            <person name="Leblanc C."/>
            <person name="Lopez P.J."/>
            <person name="McLachlan D.H."/>
            <person name="Meslet-Cladiere L."/>
            <person name="Moustafa A."/>
            <person name="Nehr Z."/>
            <person name="Nyvall Collen P."/>
            <person name="Panaud O."/>
            <person name="Partensky F."/>
            <person name="Poulain J."/>
            <person name="Rensing S.A."/>
            <person name="Rousvoal S."/>
            <person name="Samson G."/>
            <person name="Symeonidi A."/>
            <person name="Weissenbach J."/>
            <person name="Zambounis A."/>
            <person name="Wincker P."/>
            <person name="Boyen C."/>
        </authorList>
    </citation>
    <scope>NUCLEOTIDE SEQUENCE [LARGE SCALE GENOMIC DNA]</scope>
    <source>
        <strain evidence="3">cv. Stackhouse</strain>
    </source>
</reference>
<dbReference type="EMBL" id="HG002005">
    <property type="protein sequence ID" value="CDF39145.1"/>
    <property type="molecule type" value="Genomic_DNA"/>
</dbReference>
<dbReference type="AlphaFoldDB" id="R7QP31"/>
<proteinExistence type="predicted"/>
<protein>
    <submittedName>
        <fullName evidence="2">Uncharacterized protein</fullName>
    </submittedName>
</protein>
<feature type="region of interest" description="Disordered" evidence="1">
    <location>
        <begin position="334"/>
        <end position="438"/>
    </location>
</feature>